<dbReference type="PANTHER" id="PTHR33050">
    <property type="entry name" value="REVERSE TRANSCRIPTASE DOMAIN-CONTAINING PROTEIN"/>
    <property type="match status" value="1"/>
</dbReference>
<dbReference type="GO" id="GO:0004523">
    <property type="term" value="F:RNA-DNA hybrid ribonuclease activity"/>
    <property type="evidence" value="ECO:0007669"/>
    <property type="project" value="UniProtKB-EC"/>
</dbReference>
<dbReference type="PROSITE" id="PS50878">
    <property type="entry name" value="RT_POL"/>
    <property type="match status" value="1"/>
</dbReference>
<reference evidence="4" key="2">
    <citation type="submission" date="2017-04" db="EMBL/GenBank/DDBJ databases">
        <title>Venomic assessment of a copperhead snake (Agkistrodon contortrix) produced by parthenogenesis.</title>
        <authorList>
            <person name="Calvete J.J."/>
            <person name="Casewell N."/>
            <person name="Wuster W."/>
            <person name="Rokyta D.R."/>
            <person name="Storey D."/>
            <person name="Smith C.S."/>
            <person name="Schuett G.W."/>
            <person name="Booth W."/>
        </authorList>
    </citation>
    <scope>NUCLEOTIDE SEQUENCE</scope>
    <source>
        <strain evidence="4">KW1091</strain>
        <tissue evidence="4">Venom gland</tissue>
    </source>
</reference>
<dbReference type="InterPro" id="IPR000477">
    <property type="entry name" value="RT_dom"/>
</dbReference>
<keyword evidence="4" id="KW-0695">RNA-directed DNA polymerase</keyword>
<evidence type="ECO:0000256" key="2">
    <source>
        <dbReference type="ARBA" id="ARBA00012180"/>
    </source>
</evidence>
<evidence type="ECO:0000259" key="3">
    <source>
        <dbReference type="PROSITE" id="PS50878"/>
    </source>
</evidence>
<comment type="similarity">
    <text evidence="1">Belongs to the beta type-B retroviral polymerase family. HERV class-II K(HML-2) pol subfamily.</text>
</comment>
<dbReference type="CDD" id="cd09275">
    <property type="entry name" value="RNase_HI_RT_DIRS1"/>
    <property type="match status" value="1"/>
</dbReference>
<sequence>MEEAICHLLSIEAIERVPPDQWGLGFYSILFVVPKPSGGWRAILDLKALNRYLIYQKFKMQTLHSILGSIRPGDFLTSIDLTEAYLHVPIHPNHRRFLRFRYSNHHYQYRALPFGLSSAPRVFTKILAVLAAQLRLVPVRVQCYLDDILIQSSSALNARSDVALTIKTLQDHGFMINFPKSHLIPTNRLLHLGAIIDTSQCRVFLSQERQLSIRTMVTRVRREKRVTLLLLSQLLGKLISCIAIVPWARLHTRQLQWFLLPYQKRGVACFPQRVRVPPQTLTSLIWWLSPALSKGSLFREPTRVTLTTDASLFGWGAHLPSQFAQGRWSQRDLKKNINWLELRAIHLALRHFHKKLAGRHVLVLTDNVAAKAHVNRQGGTRSQILMSEAQCLGSWAEQNLLSLKAEHISGVENDQADFLSRSTIDHSEWRLHPRLFREITHRFGRPKVDLFASPKNTQLPRFLSRYPSQGSEGADALRSPWPAGLLYAFPPLPLIPAVIRKLLQERAELILVAPYWPRRPWFADLVNLAVAPPWQIPPERIILTQGAIRHPDPQWLQLAVWHLSASS</sequence>
<dbReference type="SUPFAM" id="SSF56672">
    <property type="entry name" value="DNA/RNA polymerases"/>
    <property type="match status" value="1"/>
</dbReference>
<feature type="domain" description="Reverse transcriptase" evidence="3">
    <location>
        <begin position="14"/>
        <end position="196"/>
    </location>
</feature>
<dbReference type="Gene3D" id="3.30.70.270">
    <property type="match status" value="1"/>
</dbReference>
<proteinExistence type="inferred from homology"/>
<dbReference type="InterPro" id="IPR043128">
    <property type="entry name" value="Rev_trsase/Diguanyl_cyclase"/>
</dbReference>
<dbReference type="GO" id="GO:0032259">
    <property type="term" value="P:methylation"/>
    <property type="evidence" value="ECO:0007669"/>
    <property type="project" value="UniProtKB-KW"/>
</dbReference>
<accession>A0A1W7RDQ0</accession>
<evidence type="ECO:0000256" key="1">
    <source>
        <dbReference type="ARBA" id="ARBA00010879"/>
    </source>
</evidence>
<dbReference type="InterPro" id="IPR043502">
    <property type="entry name" value="DNA/RNA_pol_sf"/>
</dbReference>
<dbReference type="Gene3D" id="3.10.10.10">
    <property type="entry name" value="HIV Type 1 Reverse Transcriptase, subunit A, domain 1"/>
    <property type="match status" value="1"/>
</dbReference>
<dbReference type="EC" id="3.1.26.4" evidence="2"/>
<name>A0A1W7RDQ0_AGKCO</name>
<keyword evidence="4" id="KW-0548">Nucleotidyltransferase</keyword>
<dbReference type="InterPro" id="IPR052055">
    <property type="entry name" value="Hepadnavirus_pol/RT"/>
</dbReference>
<dbReference type="CDD" id="cd01647">
    <property type="entry name" value="RT_LTR"/>
    <property type="match status" value="1"/>
</dbReference>
<organism evidence="4">
    <name type="scientific">Agkistrodon contortrix contortrix</name>
    <name type="common">Southern copperhead</name>
    <dbReference type="NCBI Taxonomy" id="8713"/>
    <lineage>
        <taxon>Eukaryota</taxon>
        <taxon>Metazoa</taxon>
        <taxon>Chordata</taxon>
        <taxon>Craniata</taxon>
        <taxon>Vertebrata</taxon>
        <taxon>Euteleostomi</taxon>
        <taxon>Lepidosauria</taxon>
        <taxon>Squamata</taxon>
        <taxon>Bifurcata</taxon>
        <taxon>Unidentata</taxon>
        <taxon>Episquamata</taxon>
        <taxon>Toxicofera</taxon>
        <taxon>Serpentes</taxon>
        <taxon>Colubroidea</taxon>
        <taxon>Viperidae</taxon>
        <taxon>Crotalinae</taxon>
        <taxon>Agkistrodon</taxon>
    </lineage>
</organism>
<dbReference type="GO" id="GO:0008168">
    <property type="term" value="F:methyltransferase activity"/>
    <property type="evidence" value="ECO:0007669"/>
    <property type="project" value="UniProtKB-KW"/>
</dbReference>
<dbReference type="AlphaFoldDB" id="A0A1W7RDQ0"/>
<keyword evidence="4" id="KW-0489">Methyltransferase</keyword>
<dbReference type="EMBL" id="GDAY02002168">
    <property type="protein sequence ID" value="JAV49264.1"/>
    <property type="molecule type" value="Transcribed_RNA"/>
</dbReference>
<protein>
    <recommendedName>
        <fullName evidence="2">ribonuclease H</fullName>
        <ecNumber evidence="2">3.1.26.4</ecNumber>
    </recommendedName>
</protein>
<dbReference type="GO" id="GO:0003964">
    <property type="term" value="F:RNA-directed DNA polymerase activity"/>
    <property type="evidence" value="ECO:0007669"/>
    <property type="project" value="UniProtKB-KW"/>
</dbReference>
<keyword evidence="4" id="KW-0808">Transferase</keyword>
<dbReference type="Pfam" id="PF00078">
    <property type="entry name" value="RVT_1"/>
    <property type="match status" value="1"/>
</dbReference>
<reference evidence="4" key="1">
    <citation type="journal article" date="2015" name="G3 (Bethesda)">
        <title>Post-transcriptional mechanisms contribute little to phenotypic variation in snake venoms.</title>
        <authorList>
            <person name="Rokyta D.R."/>
            <person name="Margres M.J."/>
            <person name="Calvin K."/>
        </authorList>
    </citation>
    <scope>NUCLEOTIDE SEQUENCE</scope>
    <source>
        <strain evidence="4">KW1091</strain>
        <tissue evidence="4">Venom gland</tissue>
    </source>
</reference>
<evidence type="ECO:0000313" key="4">
    <source>
        <dbReference type="EMBL" id="JAV49264.1"/>
    </source>
</evidence>
<dbReference type="PANTHER" id="PTHR33050:SF7">
    <property type="entry name" value="RIBONUCLEASE H"/>
    <property type="match status" value="1"/>
</dbReference>